<dbReference type="AlphaFoldDB" id="A0A5B0AB01"/>
<dbReference type="OrthoDB" id="4067054at2"/>
<organism evidence="1 2">
    <name type="scientific">Streptomyces apricus</name>
    <dbReference type="NCBI Taxonomy" id="1828112"/>
    <lineage>
        <taxon>Bacteria</taxon>
        <taxon>Bacillati</taxon>
        <taxon>Actinomycetota</taxon>
        <taxon>Actinomycetes</taxon>
        <taxon>Kitasatosporales</taxon>
        <taxon>Streptomycetaceae</taxon>
        <taxon>Streptomyces</taxon>
    </lineage>
</organism>
<evidence type="ECO:0000313" key="1">
    <source>
        <dbReference type="EMBL" id="KAA0927007.1"/>
    </source>
</evidence>
<dbReference type="InterPro" id="IPR025855">
    <property type="entry name" value="Replic_Relax"/>
</dbReference>
<protein>
    <recommendedName>
        <fullName evidence="3">Replication-relaxation</fullName>
    </recommendedName>
</protein>
<sequence length="296" mass="33219">MVNIDGSSGDRLALAVLAQYRMATTEQLHLLTAPRVRIEQTRRRLMKLREEGLVDRITLAQAGRTRVWFATGYGARIAATWPELRDLPLRRYAGDRTAVRLKTGHGLTVTEVGLAFVQDARRRGEICEPLDWIPEVHHSLGSGEAVIPDALLYYRAADGAMVRAFVEVDRTTMGPERLAAKVGAYARLYRYIPLPGGRHYGKQLVAQQGQEAWHKRYPVFPRVLFVLDGTGPAGIEHRVRALWAATAETVPDRFLRNVPVLSVAMADLLCEGPSAAVWRPAQDPDRRVSWLRPWKT</sequence>
<evidence type="ECO:0008006" key="3">
    <source>
        <dbReference type="Google" id="ProtNLM"/>
    </source>
</evidence>
<gene>
    <name evidence="1" type="ORF">FGF04_31705</name>
</gene>
<reference evidence="1 2" key="1">
    <citation type="submission" date="2019-05" db="EMBL/GenBank/DDBJ databases">
        <authorList>
            <person name="Hariharan J."/>
            <person name="Choudoir M.J."/>
            <person name="Diebold P."/>
            <person name="Panke-Buisse K."/>
            <person name="Buckley D.H."/>
        </authorList>
    </citation>
    <scope>NUCLEOTIDE SEQUENCE [LARGE SCALE GENOMIC DNA]</scope>
    <source>
        <strain evidence="1 2">SUN51</strain>
    </source>
</reference>
<accession>A0A5B0AB01</accession>
<dbReference type="EMBL" id="VDFC01000058">
    <property type="protein sequence ID" value="KAA0927007.1"/>
    <property type="molecule type" value="Genomic_DNA"/>
</dbReference>
<dbReference type="RefSeq" id="WP_149514822.1">
    <property type="nucleotide sequence ID" value="NZ_VDFC01000058.1"/>
</dbReference>
<proteinExistence type="predicted"/>
<comment type="caution">
    <text evidence="1">The sequence shown here is derived from an EMBL/GenBank/DDBJ whole genome shotgun (WGS) entry which is preliminary data.</text>
</comment>
<evidence type="ECO:0000313" key="2">
    <source>
        <dbReference type="Proteomes" id="UP000324965"/>
    </source>
</evidence>
<name>A0A5B0AB01_9ACTN</name>
<dbReference type="Proteomes" id="UP000324965">
    <property type="component" value="Unassembled WGS sequence"/>
</dbReference>
<keyword evidence="2" id="KW-1185">Reference proteome</keyword>
<dbReference type="Pfam" id="PF13814">
    <property type="entry name" value="Replic_Relax"/>
    <property type="match status" value="1"/>
</dbReference>